<reference evidence="2 3" key="1">
    <citation type="submission" date="2015-01" db="EMBL/GenBank/DDBJ databases">
        <title>The Genome Sequence of Rhinocladiella mackenzie CBS 650.93.</title>
        <authorList>
            <consortium name="The Broad Institute Genomics Platform"/>
            <person name="Cuomo C."/>
            <person name="de Hoog S."/>
            <person name="Gorbushina A."/>
            <person name="Stielow B."/>
            <person name="Teixiera M."/>
            <person name="Abouelleil A."/>
            <person name="Chapman S.B."/>
            <person name="Priest M."/>
            <person name="Young S.K."/>
            <person name="Wortman J."/>
            <person name="Nusbaum C."/>
            <person name="Birren B."/>
        </authorList>
    </citation>
    <scope>NUCLEOTIDE SEQUENCE [LARGE SCALE GENOMIC DNA]</scope>
    <source>
        <strain evidence="2 3">CBS 650.93</strain>
    </source>
</reference>
<dbReference type="EMBL" id="KN847479">
    <property type="protein sequence ID" value="KIX03345.1"/>
    <property type="molecule type" value="Genomic_DNA"/>
</dbReference>
<evidence type="ECO:0000313" key="2">
    <source>
        <dbReference type="EMBL" id="KIX03345.1"/>
    </source>
</evidence>
<dbReference type="Proteomes" id="UP000053617">
    <property type="component" value="Unassembled WGS sequence"/>
</dbReference>
<dbReference type="InterPro" id="IPR000073">
    <property type="entry name" value="AB_hydrolase_1"/>
</dbReference>
<protein>
    <recommendedName>
        <fullName evidence="1">AB hydrolase-1 domain-containing protein</fullName>
    </recommendedName>
</protein>
<dbReference type="OrthoDB" id="1263307at2759"/>
<dbReference type="Pfam" id="PF12697">
    <property type="entry name" value="Abhydrolase_6"/>
    <property type="match status" value="1"/>
</dbReference>
<dbReference type="SUPFAM" id="SSF53474">
    <property type="entry name" value="alpha/beta-Hydrolases"/>
    <property type="match status" value="1"/>
</dbReference>
<evidence type="ECO:0000313" key="3">
    <source>
        <dbReference type="Proteomes" id="UP000053617"/>
    </source>
</evidence>
<dbReference type="InterPro" id="IPR029058">
    <property type="entry name" value="AB_hydrolase_fold"/>
</dbReference>
<name>A0A0D2J2Y4_9EURO</name>
<keyword evidence="3" id="KW-1185">Reference proteome</keyword>
<evidence type="ECO:0000259" key="1">
    <source>
        <dbReference type="Pfam" id="PF12697"/>
    </source>
</evidence>
<dbReference type="GeneID" id="25294968"/>
<dbReference type="Gene3D" id="3.40.50.1820">
    <property type="entry name" value="alpha/beta hydrolase"/>
    <property type="match status" value="1"/>
</dbReference>
<dbReference type="AlphaFoldDB" id="A0A0D2J2Y4"/>
<dbReference type="PANTHER" id="PTHR37017:SF11">
    <property type="entry name" value="ESTERASE_LIPASE_THIOESTERASE DOMAIN-CONTAINING PROTEIN"/>
    <property type="match status" value="1"/>
</dbReference>
<dbReference type="HOGENOM" id="CLU_046066_1_0_1"/>
<organism evidence="2 3">
    <name type="scientific">Rhinocladiella mackenziei CBS 650.93</name>
    <dbReference type="NCBI Taxonomy" id="1442369"/>
    <lineage>
        <taxon>Eukaryota</taxon>
        <taxon>Fungi</taxon>
        <taxon>Dikarya</taxon>
        <taxon>Ascomycota</taxon>
        <taxon>Pezizomycotina</taxon>
        <taxon>Eurotiomycetes</taxon>
        <taxon>Chaetothyriomycetidae</taxon>
        <taxon>Chaetothyriales</taxon>
        <taxon>Herpotrichiellaceae</taxon>
        <taxon>Rhinocladiella</taxon>
    </lineage>
</organism>
<dbReference type="PANTHER" id="PTHR37017">
    <property type="entry name" value="AB HYDROLASE-1 DOMAIN-CONTAINING PROTEIN-RELATED"/>
    <property type="match status" value="1"/>
</dbReference>
<dbReference type="VEuPathDB" id="FungiDB:Z518_06897"/>
<proteinExistence type="predicted"/>
<sequence>MKPSSENTVFVLVPGGFCPGSFYHKVTTILQNGGYQVHEIDLPSVGKREGSPATMYDDADHIRSVVSEFADQGKNVVLCANSYGGLVSTEAVKGTTKAEREANGKPGALVHVVFIGSLLAPVGMNAQELVGGKIPLDMKSKPDYIEPIDAEVAGAYLCSDLDDKATQKYYGSLQKPHSAVSFLGRLTHAGYLHVPTTVVVTERDVAISPDVQHKNVDTVIAEGKGNIRKVPMASDHCAMISHPEEIVEILLQTPPGE</sequence>
<dbReference type="InterPro" id="IPR052897">
    <property type="entry name" value="Sec-Metab_Biosynth_Hydrolase"/>
</dbReference>
<dbReference type="RefSeq" id="XP_013270481.1">
    <property type="nucleotide sequence ID" value="XM_013415027.1"/>
</dbReference>
<gene>
    <name evidence="2" type="ORF">Z518_06897</name>
</gene>
<feature type="domain" description="AB hydrolase-1" evidence="1">
    <location>
        <begin position="10"/>
        <end position="248"/>
    </location>
</feature>
<accession>A0A0D2J2Y4</accession>